<dbReference type="Proteomes" id="UP000694545">
    <property type="component" value="Unplaced"/>
</dbReference>
<reference evidence="8" key="1">
    <citation type="submission" date="2025-08" db="UniProtKB">
        <authorList>
            <consortium name="Ensembl"/>
        </authorList>
    </citation>
    <scope>IDENTIFICATION</scope>
</reference>
<dbReference type="GO" id="GO:0042742">
    <property type="term" value="P:defense response to bacterium"/>
    <property type="evidence" value="ECO:0007669"/>
    <property type="project" value="TreeGrafter"/>
</dbReference>
<dbReference type="FunFam" id="3.40.50.300:FF:001126">
    <property type="entry name" value="Baculoviral IAP repeat-containing protein 1"/>
    <property type="match status" value="1"/>
</dbReference>
<dbReference type="PROSITE" id="PS50143">
    <property type="entry name" value="BIR_REPEAT_2"/>
    <property type="match status" value="3"/>
</dbReference>
<dbReference type="InterPro" id="IPR027417">
    <property type="entry name" value="P-loop_NTPase"/>
</dbReference>
<dbReference type="InterPro" id="IPR040535">
    <property type="entry name" value="NLRC4_HD"/>
</dbReference>
<proteinExistence type="predicted"/>
<dbReference type="PROSITE" id="PS01282">
    <property type="entry name" value="BIR_REPEAT_1"/>
    <property type="match status" value="1"/>
</dbReference>
<evidence type="ECO:0000313" key="9">
    <source>
        <dbReference type="Proteomes" id="UP000694545"/>
    </source>
</evidence>
<evidence type="ECO:0000256" key="3">
    <source>
        <dbReference type="ARBA" id="ARBA00022737"/>
    </source>
</evidence>
<evidence type="ECO:0000256" key="5">
    <source>
        <dbReference type="ARBA" id="ARBA00022833"/>
    </source>
</evidence>
<dbReference type="InterPro" id="IPR001370">
    <property type="entry name" value="BIR_rpt"/>
</dbReference>
<dbReference type="Pfam" id="PF17889">
    <property type="entry name" value="NLRC4_HD"/>
    <property type="match status" value="1"/>
</dbReference>
<dbReference type="Gene3D" id="3.40.50.300">
    <property type="entry name" value="P-loop containing nucleotide triphosphate hydrolases"/>
    <property type="match status" value="1"/>
</dbReference>
<accession>A0A8D2KSF8</accession>
<dbReference type="InterPro" id="IPR007111">
    <property type="entry name" value="NACHT_NTPase"/>
</dbReference>
<keyword evidence="2" id="KW-0479">Metal-binding</keyword>
<keyword evidence="9" id="KW-1185">Reference proteome</keyword>
<feature type="domain" description="NACHT" evidence="7">
    <location>
        <begin position="463"/>
        <end position="583"/>
    </location>
</feature>
<dbReference type="PROSITE" id="PS50837">
    <property type="entry name" value="NACHT"/>
    <property type="match status" value="1"/>
</dbReference>
<dbReference type="PANTHER" id="PTHR46914">
    <property type="entry name" value="BACULOVIRAL IAP REPEAT-CONTAINING PROTEIN 1"/>
    <property type="match status" value="1"/>
</dbReference>
<dbReference type="SUPFAM" id="SSF57924">
    <property type="entry name" value="Inhibitor of apoptosis (IAP) repeat"/>
    <property type="match status" value="3"/>
</dbReference>
<dbReference type="InterPro" id="IPR032675">
    <property type="entry name" value="LRR_dom_sf"/>
</dbReference>
<dbReference type="GO" id="GO:0070269">
    <property type="term" value="P:pyroptotic inflammatory response"/>
    <property type="evidence" value="ECO:0007669"/>
    <property type="project" value="TreeGrafter"/>
</dbReference>
<dbReference type="GO" id="GO:0072557">
    <property type="term" value="C:IPAF inflammasome complex"/>
    <property type="evidence" value="ECO:0007669"/>
    <property type="project" value="TreeGrafter"/>
</dbReference>
<dbReference type="Pfam" id="PF22524">
    <property type="entry name" value="WHD_Nlrc4"/>
    <property type="match status" value="1"/>
</dbReference>
<keyword evidence="4" id="KW-0547">Nucleotide-binding</keyword>
<dbReference type="GO" id="GO:0006915">
    <property type="term" value="P:apoptotic process"/>
    <property type="evidence" value="ECO:0007669"/>
    <property type="project" value="UniProtKB-KW"/>
</dbReference>
<name>A0A8D2KSF8_VARKO</name>
<organism evidence="8 9">
    <name type="scientific">Varanus komodoensis</name>
    <name type="common">Komodo dragon</name>
    <dbReference type="NCBI Taxonomy" id="61221"/>
    <lineage>
        <taxon>Eukaryota</taxon>
        <taxon>Metazoa</taxon>
        <taxon>Chordata</taxon>
        <taxon>Craniata</taxon>
        <taxon>Vertebrata</taxon>
        <taxon>Euteleostomi</taxon>
        <taxon>Lepidosauria</taxon>
        <taxon>Squamata</taxon>
        <taxon>Bifurcata</taxon>
        <taxon>Unidentata</taxon>
        <taxon>Episquamata</taxon>
        <taxon>Toxicofera</taxon>
        <taxon>Anguimorpha</taxon>
        <taxon>Paleoanguimorpha</taxon>
        <taxon>Varanoidea</taxon>
        <taxon>Varanidae</taxon>
        <taxon>Varanus</taxon>
    </lineage>
</organism>
<evidence type="ECO:0000256" key="6">
    <source>
        <dbReference type="ARBA" id="ARBA00022840"/>
    </source>
</evidence>
<dbReference type="CDD" id="cd00022">
    <property type="entry name" value="BIR"/>
    <property type="match status" value="3"/>
</dbReference>
<dbReference type="GO" id="GO:0046872">
    <property type="term" value="F:metal ion binding"/>
    <property type="evidence" value="ECO:0007669"/>
    <property type="project" value="UniProtKB-KW"/>
</dbReference>
<reference evidence="8" key="2">
    <citation type="submission" date="2025-09" db="UniProtKB">
        <authorList>
            <consortium name="Ensembl"/>
        </authorList>
    </citation>
    <scope>IDENTIFICATION</scope>
</reference>
<evidence type="ECO:0000256" key="4">
    <source>
        <dbReference type="ARBA" id="ARBA00022741"/>
    </source>
</evidence>
<dbReference type="Ensembl" id="ENSVKKT00000003934.1">
    <property type="protein sequence ID" value="ENSVKKP00000003828.1"/>
    <property type="gene ID" value="ENSVKKG00000002774.1"/>
</dbReference>
<dbReference type="GO" id="GO:0016045">
    <property type="term" value="P:detection of bacterium"/>
    <property type="evidence" value="ECO:0007669"/>
    <property type="project" value="TreeGrafter"/>
</dbReference>
<dbReference type="PANTHER" id="PTHR46914:SF1">
    <property type="entry name" value="BACULOVIRAL IAP REPEAT-CONTAINING PROTEIN 1"/>
    <property type="match status" value="1"/>
</dbReference>
<dbReference type="Pfam" id="PF00653">
    <property type="entry name" value="BIR"/>
    <property type="match status" value="3"/>
</dbReference>
<dbReference type="OMA" id="FENWPFY"/>
<dbReference type="SUPFAM" id="SSF52540">
    <property type="entry name" value="P-loop containing nucleoside triphosphate hydrolases"/>
    <property type="match status" value="1"/>
</dbReference>
<keyword evidence="1" id="KW-0053">Apoptosis</keyword>
<dbReference type="Gene3D" id="1.10.1170.10">
    <property type="entry name" value="Inhibitor Of Apoptosis Protein (2mihbC-IAP-1), Chain A"/>
    <property type="match status" value="3"/>
</dbReference>
<dbReference type="SUPFAM" id="SSF52047">
    <property type="entry name" value="RNI-like"/>
    <property type="match status" value="1"/>
</dbReference>
<dbReference type="InterPro" id="IPR053882">
    <property type="entry name" value="Nlrc4-like_WHD"/>
</dbReference>
<dbReference type="Gene3D" id="3.80.10.10">
    <property type="entry name" value="Ribonuclease Inhibitor"/>
    <property type="match status" value="1"/>
</dbReference>
<evidence type="ECO:0000313" key="8">
    <source>
        <dbReference type="Ensembl" id="ENSVKKP00000003828.1"/>
    </source>
</evidence>
<keyword evidence="6" id="KW-0067">ATP-binding</keyword>
<dbReference type="Pfam" id="PF05729">
    <property type="entry name" value="NACHT"/>
    <property type="match status" value="1"/>
</dbReference>
<dbReference type="InterPro" id="IPR028789">
    <property type="entry name" value="Naip"/>
</dbReference>
<evidence type="ECO:0000256" key="2">
    <source>
        <dbReference type="ARBA" id="ARBA00022723"/>
    </source>
</evidence>
<evidence type="ECO:0000259" key="7">
    <source>
        <dbReference type="PROSITE" id="PS50837"/>
    </source>
</evidence>
<keyword evidence="3" id="KW-0677">Repeat</keyword>
<keyword evidence="5" id="KW-0862">Zinc</keyword>
<protein>
    <submittedName>
        <fullName evidence="8">NLR family apoptosis inhibitory protein</fullName>
    </submittedName>
</protein>
<evidence type="ECO:0000256" key="1">
    <source>
        <dbReference type="ARBA" id="ARBA00022703"/>
    </source>
</evidence>
<dbReference type="GO" id="GO:0043027">
    <property type="term" value="F:cysteine-type endopeptidase inhibitor activity involved in apoptotic process"/>
    <property type="evidence" value="ECO:0007669"/>
    <property type="project" value="InterPro"/>
</dbReference>
<dbReference type="SMART" id="SM00238">
    <property type="entry name" value="BIR"/>
    <property type="match status" value="3"/>
</dbReference>
<sequence length="1406" mass="160495">MATQETSEEGPGSDIFELDPAYLKASNLNLNFDFHMMAEEMEEEYRKIRKQLQRGFNSTMRSEAKRLKTFLSTPPDNFNSTWAPSEMATNGFYHTGVKTAIQCFCCGLVLLARSFRRSPHESHKKYSPHCEFILGKEVGNIPKFEVRVQNPENSPSEVTKGYKEVEKRLDSFTGWPFYVGEVQPALLADAGFFFTGIKDTVQCFACAGSLGNWEEGDDPWKEHAKWFPKCEFLQQKKSSDEIKEYIQNYCGFVGVTSLSCAIFSFEPVGASEPNLNIYEEEGLRMESFETWPQEAHADPTTLAKFGFFYTGEKDIVQCFSCGGRLVNWEETDDPWTEHAKVFPQQPYIKHILKTSFDVTKQKQNPGAWKDLILTNQSFEITLALFLHCPFIVVAFDEHEELQKKLRGAYDDIKFRKMFSFGNSSQFAIDLKLLFGDLSITSKNINNLPLQLLVLPEVFETFHSITVLEGEAGSGKTALLRKTAILWASGCCPIVSRFKFVFYLSLSCRERDQSLAELICNQVVGLKGLLTEDSLKNICQQLTNEVLFLLDDYDEMNAAPRVIQDLILKNYLNKHCLVIAVRTNRVGEIRQYASAILSIEEFPLTSTLFLLRKLFSQNAAFLERVLVQLSSDSTMHSILKTPLFAVALAKYWTQSPNGSMTIDTIILKAYVLYSSLKYPQKSDHFKTVLSACGELALQGLFKSCFEFSKEDLSEVGVNGDDALWFGLLSKFTAQRLWPLYKFFHLSFQEFLAGLRMSELLGSDVQEDVEKGLQYLQQINTFVKITGRYQYVLRYACSSPVKAVLKIISHLLSLLSGKESCEWCSENDAYLQQASALQLMQQQLAIAYFSLYPKQYHIQFTEILLKLATELAYQSDMVSACAPMLLQFLSGKELYLDLFDSDKKFIHRFFLDYPESLYLPSRFKKIIFGKEEHSDLSIPETSYSKLGVPVVNKEHASAFKHMNDFIQKRNEHVDLCNSVRGLYLRHLPDPLIAPFLQRKYHKKVPHLTFKAVCVHSFPPQDLQNLTALFSAFDHIKLNLHHCGSLIESIKPAIEQNLGSFRICSISSTDLSAVEENLLLSLSSLESLKVKGKMLIPETLFVNLDKYAFLKELIVDLCDAQFIFDIIPEDFKNLHKIEKLLIYNVQFKSSCPRLVEFIQNFQNLSVFHLKNSDFSALGALMEALSSCKMLTEIQLTGLPFGDEDLFSLAAALPNLTGLKVLDLERLNFINKEASEALNSLVNLEELSLTIGEGISHKSKLIVQQCSHFPNLRKLELNECLNDEALLEIAKIADDGGFQNLEFLLLRTNHNITEEAWRNFFQILSNMPKLHKVDFFRIFTHQIKCQAATVKSFVQCVSRLPSLSIISMIGWLFDEEDLKMFDIMKKHHPQSNRLELTWKWTWPVSPIINE</sequence>
<dbReference type="GO" id="GO:0043066">
    <property type="term" value="P:negative regulation of apoptotic process"/>
    <property type="evidence" value="ECO:0007669"/>
    <property type="project" value="InterPro"/>
</dbReference>
<dbReference type="GO" id="GO:0005524">
    <property type="term" value="F:ATP binding"/>
    <property type="evidence" value="ECO:0007669"/>
    <property type="project" value="UniProtKB-KW"/>
</dbReference>